<dbReference type="Proteomes" id="UP000217507">
    <property type="component" value="Chromosome"/>
</dbReference>
<evidence type="ECO:0000313" key="1">
    <source>
        <dbReference type="EMBL" id="BAY71614.1"/>
    </source>
</evidence>
<proteinExistence type="predicted"/>
<gene>
    <name evidence="1" type="ORF">NIES23_44340</name>
</gene>
<accession>A0A1Z4KRP1</accession>
<dbReference type="AlphaFoldDB" id="A0A1Z4KRP1"/>
<evidence type="ECO:0000313" key="2">
    <source>
        <dbReference type="Proteomes" id="UP000217507"/>
    </source>
</evidence>
<sequence length="56" mass="6290">MTVLIAQRLIATGFIRAKRPATANSTVLSKCIRRWLEAAQTVRHPLPVFLKKDTAE</sequence>
<reference evidence="1 2" key="1">
    <citation type="submission" date="2017-06" db="EMBL/GenBank/DDBJ databases">
        <title>Genome sequencing of cyanobaciteial culture collection at National Institute for Environmental Studies (NIES).</title>
        <authorList>
            <person name="Hirose Y."/>
            <person name="Shimura Y."/>
            <person name="Fujisawa T."/>
            <person name="Nakamura Y."/>
            <person name="Kawachi M."/>
        </authorList>
    </citation>
    <scope>NUCLEOTIDE SEQUENCE [LARGE SCALE GENOMIC DNA]</scope>
    <source>
        <strain evidence="1 2">NIES-23</strain>
    </source>
</reference>
<protein>
    <submittedName>
        <fullName evidence="1">Uncharacterized protein</fullName>
    </submittedName>
</protein>
<organism evidence="1 2">
    <name type="scientific">Trichormus variabilis NIES-23</name>
    <dbReference type="NCBI Taxonomy" id="1973479"/>
    <lineage>
        <taxon>Bacteria</taxon>
        <taxon>Bacillati</taxon>
        <taxon>Cyanobacteriota</taxon>
        <taxon>Cyanophyceae</taxon>
        <taxon>Nostocales</taxon>
        <taxon>Nostocaceae</taxon>
        <taxon>Trichormus</taxon>
    </lineage>
</organism>
<name>A0A1Z4KRP1_ANAVA</name>
<dbReference type="EMBL" id="AP018216">
    <property type="protein sequence ID" value="BAY71614.1"/>
    <property type="molecule type" value="Genomic_DNA"/>
</dbReference>